<dbReference type="RefSeq" id="WP_176849504.1">
    <property type="nucleotide sequence ID" value="NZ_FMXZ01000015.1"/>
</dbReference>
<dbReference type="SUPFAM" id="SSF54909">
    <property type="entry name" value="Dimeric alpha+beta barrel"/>
    <property type="match status" value="1"/>
</dbReference>
<dbReference type="PANTHER" id="PTHR30154:SF17">
    <property type="entry name" value="DNA-BINDING TRANSCRIPTIONAL ACTIVATOR DECR"/>
    <property type="match status" value="1"/>
</dbReference>
<accession>A0A1G6RTF6</accession>
<reference evidence="5 6" key="1">
    <citation type="submission" date="2016-10" db="EMBL/GenBank/DDBJ databases">
        <authorList>
            <person name="de Groot N.N."/>
        </authorList>
    </citation>
    <scope>NUCLEOTIDE SEQUENCE [LARGE SCALE GENOMIC DNA]</scope>
    <source>
        <strain evidence="5 6">CPCC 100156</strain>
    </source>
</reference>
<dbReference type="CDD" id="cd00090">
    <property type="entry name" value="HTH_ARSR"/>
    <property type="match status" value="1"/>
</dbReference>
<dbReference type="Gene3D" id="3.30.70.920">
    <property type="match status" value="1"/>
</dbReference>
<dbReference type="InterPro" id="IPR011008">
    <property type="entry name" value="Dimeric_a/b-barrel"/>
</dbReference>
<dbReference type="SMART" id="SM00344">
    <property type="entry name" value="HTH_ASNC"/>
    <property type="match status" value="1"/>
</dbReference>
<dbReference type="InterPro" id="IPR019888">
    <property type="entry name" value="Tscrpt_reg_AsnC-like"/>
</dbReference>
<evidence type="ECO:0000256" key="3">
    <source>
        <dbReference type="ARBA" id="ARBA00023163"/>
    </source>
</evidence>
<evidence type="ECO:0000313" key="5">
    <source>
        <dbReference type="EMBL" id="SDD07912.1"/>
    </source>
</evidence>
<dbReference type="Proteomes" id="UP000198925">
    <property type="component" value="Unassembled WGS sequence"/>
</dbReference>
<dbReference type="InterPro" id="IPR019887">
    <property type="entry name" value="Tscrpt_reg_AsnC/Lrp_C"/>
</dbReference>
<evidence type="ECO:0000313" key="6">
    <source>
        <dbReference type="Proteomes" id="UP000198925"/>
    </source>
</evidence>
<evidence type="ECO:0000256" key="2">
    <source>
        <dbReference type="ARBA" id="ARBA00023125"/>
    </source>
</evidence>
<dbReference type="PRINTS" id="PR00033">
    <property type="entry name" value="HTHASNC"/>
</dbReference>
<dbReference type="SUPFAM" id="SSF46785">
    <property type="entry name" value="Winged helix' DNA-binding domain"/>
    <property type="match status" value="1"/>
</dbReference>
<dbReference type="InterPro" id="IPR036390">
    <property type="entry name" value="WH_DNA-bd_sf"/>
</dbReference>
<keyword evidence="3" id="KW-0804">Transcription</keyword>
<name>A0A1G6RTF6_9PROT</name>
<dbReference type="GO" id="GO:0043200">
    <property type="term" value="P:response to amino acid"/>
    <property type="evidence" value="ECO:0007669"/>
    <property type="project" value="TreeGrafter"/>
</dbReference>
<keyword evidence="6" id="KW-1185">Reference proteome</keyword>
<dbReference type="InterPro" id="IPR011991">
    <property type="entry name" value="ArsR-like_HTH"/>
</dbReference>
<dbReference type="GO" id="GO:0043565">
    <property type="term" value="F:sequence-specific DNA binding"/>
    <property type="evidence" value="ECO:0007669"/>
    <property type="project" value="InterPro"/>
</dbReference>
<dbReference type="InterPro" id="IPR036388">
    <property type="entry name" value="WH-like_DNA-bd_sf"/>
</dbReference>
<dbReference type="STRING" id="938405.SAMN02927895_04219"/>
<dbReference type="Pfam" id="PF13412">
    <property type="entry name" value="HTH_24"/>
    <property type="match status" value="1"/>
</dbReference>
<dbReference type="AlphaFoldDB" id="A0A1G6RTF6"/>
<dbReference type="Pfam" id="PF01037">
    <property type="entry name" value="AsnC_trans_reg"/>
    <property type="match status" value="1"/>
</dbReference>
<keyword evidence="2" id="KW-0238">DNA-binding</keyword>
<dbReference type="Gene3D" id="1.10.10.10">
    <property type="entry name" value="Winged helix-like DNA-binding domain superfamily/Winged helix DNA-binding domain"/>
    <property type="match status" value="1"/>
</dbReference>
<sequence length="157" mass="17630">MGFQLDRIDRSILSSLQEDATLSVAEVAERAGISASPCWRRIRRLEEEGVIRRRVALLDAEKLRVGVTVFVSIRTSQHNAAWAERFCRAVSAIPEVVEFHRMSGTVDYLLRVVVPDIAAYDAIYKRLIAVGDLLDVSSSFSMERIKYTTALPTDYAP</sequence>
<gene>
    <name evidence="5" type="ORF">SAMN04487779_1004132</name>
</gene>
<keyword evidence="1" id="KW-0805">Transcription regulation</keyword>
<feature type="domain" description="HTH asnC-type" evidence="4">
    <location>
        <begin position="5"/>
        <end position="68"/>
    </location>
</feature>
<dbReference type="PROSITE" id="PS50956">
    <property type="entry name" value="HTH_ASNC_2"/>
    <property type="match status" value="1"/>
</dbReference>
<proteinExistence type="predicted"/>
<dbReference type="EMBL" id="FMZX01000004">
    <property type="protein sequence ID" value="SDD07912.1"/>
    <property type="molecule type" value="Genomic_DNA"/>
</dbReference>
<protein>
    <submittedName>
        <fullName evidence="5">Lrp/AsnC family transcriptional regulator</fullName>
    </submittedName>
</protein>
<organism evidence="5 6">
    <name type="scientific">Belnapia rosea</name>
    <dbReference type="NCBI Taxonomy" id="938405"/>
    <lineage>
        <taxon>Bacteria</taxon>
        <taxon>Pseudomonadati</taxon>
        <taxon>Pseudomonadota</taxon>
        <taxon>Alphaproteobacteria</taxon>
        <taxon>Acetobacterales</taxon>
        <taxon>Roseomonadaceae</taxon>
        <taxon>Belnapia</taxon>
    </lineage>
</organism>
<dbReference type="GO" id="GO:0005829">
    <property type="term" value="C:cytosol"/>
    <property type="evidence" value="ECO:0007669"/>
    <property type="project" value="TreeGrafter"/>
</dbReference>
<evidence type="ECO:0000256" key="1">
    <source>
        <dbReference type="ARBA" id="ARBA00023015"/>
    </source>
</evidence>
<dbReference type="GO" id="GO:0006355">
    <property type="term" value="P:regulation of DNA-templated transcription"/>
    <property type="evidence" value="ECO:0007669"/>
    <property type="project" value="UniProtKB-ARBA"/>
</dbReference>
<dbReference type="PANTHER" id="PTHR30154">
    <property type="entry name" value="LEUCINE-RESPONSIVE REGULATORY PROTEIN"/>
    <property type="match status" value="1"/>
</dbReference>
<dbReference type="InterPro" id="IPR000485">
    <property type="entry name" value="AsnC-type_HTH_dom"/>
</dbReference>
<evidence type="ECO:0000259" key="4">
    <source>
        <dbReference type="PROSITE" id="PS50956"/>
    </source>
</evidence>